<gene>
    <name evidence="2" type="ORF">BACI71_90140</name>
</gene>
<dbReference type="Proteomes" id="UP000437562">
    <property type="component" value="Unassembled WGS sequence"/>
</dbReference>
<proteinExistence type="predicted"/>
<protein>
    <submittedName>
        <fullName evidence="2">Uncharacterized protein</fullName>
    </submittedName>
</protein>
<keyword evidence="1" id="KW-1133">Transmembrane helix</keyword>
<keyword evidence="1" id="KW-0812">Transmembrane</keyword>
<feature type="transmembrane region" description="Helical" evidence="1">
    <location>
        <begin position="12"/>
        <end position="34"/>
    </location>
</feature>
<evidence type="ECO:0000256" key="1">
    <source>
        <dbReference type="SAM" id="Phobius"/>
    </source>
</evidence>
<dbReference type="AlphaFoldDB" id="A0A654C3K2"/>
<dbReference type="EMBL" id="CABWMC010000034">
    <property type="protein sequence ID" value="VXC87766.1"/>
    <property type="molecule type" value="Genomic_DNA"/>
</dbReference>
<organism evidence="2 3">
    <name type="scientific">Bacillus mycoides</name>
    <dbReference type="NCBI Taxonomy" id="1405"/>
    <lineage>
        <taxon>Bacteria</taxon>
        <taxon>Bacillati</taxon>
        <taxon>Bacillota</taxon>
        <taxon>Bacilli</taxon>
        <taxon>Bacillales</taxon>
        <taxon>Bacillaceae</taxon>
        <taxon>Bacillus</taxon>
        <taxon>Bacillus cereus group</taxon>
    </lineage>
</organism>
<reference evidence="2 3" key="1">
    <citation type="submission" date="2019-10" db="EMBL/GenBank/DDBJ databases">
        <authorList>
            <person name="Karimi E."/>
        </authorList>
    </citation>
    <scope>NUCLEOTIDE SEQUENCE [LARGE SCALE GENOMIC DNA]</scope>
    <source>
        <strain evidence="2">Bacillus sp. 71</strain>
    </source>
</reference>
<keyword evidence="1" id="KW-0472">Membrane</keyword>
<accession>A0A654C3K2</accession>
<sequence>MKFNEGDENPLGFAIGCRNACILVIPIWTVVLWIGSKI</sequence>
<evidence type="ECO:0000313" key="3">
    <source>
        <dbReference type="Proteomes" id="UP000437562"/>
    </source>
</evidence>
<name>A0A654C3K2_BACMY</name>
<evidence type="ECO:0000313" key="2">
    <source>
        <dbReference type="EMBL" id="VXC87766.1"/>
    </source>
</evidence>